<evidence type="ECO:0000313" key="2">
    <source>
        <dbReference type="Proteomes" id="UP000789524"/>
    </source>
</evidence>
<protein>
    <submittedName>
        <fullName evidence="1">(African queen) hypothetical protein</fullName>
    </submittedName>
</protein>
<accession>A0A8J2VQV0</accession>
<dbReference type="Proteomes" id="UP000789524">
    <property type="component" value="Unassembled WGS sequence"/>
</dbReference>
<gene>
    <name evidence="1" type="ORF">DCHRY22_LOCUS3651</name>
</gene>
<dbReference type="AlphaFoldDB" id="A0A8J2VQV0"/>
<dbReference type="OrthoDB" id="8191755at2759"/>
<evidence type="ECO:0000313" key="1">
    <source>
        <dbReference type="EMBL" id="CAG9562289.1"/>
    </source>
</evidence>
<comment type="caution">
    <text evidence="1">The sequence shown here is derived from an EMBL/GenBank/DDBJ whole genome shotgun (WGS) entry which is preliminary data.</text>
</comment>
<organism evidence="1 2">
    <name type="scientific">Danaus chrysippus</name>
    <name type="common">African queen</name>
    <dbReference type="NCBI Taxonomy" id="151541"/>
    <lineage>
        <taxon>Eukaryota</taxon>
        <taxon>Metazoa</taxon>
        <taxon>Ecdysozoa</taxon>
        <taxon>Arthropoda</taxon>
        <taxon>Hexapoda</taxon>
        <taxon>Insecta</taxon>
        <taxon>Pterygota</taxon>
        <taxon>Neoptera</taxon>
        <taxon>Endopterygota</taxon>
        <taxon>Lepidoptera</taxon>
        <taxon>Glossata</taxon>
        <taxon>Ditrysia</taxon>
        <taxon>Papilionoidea</taxon>
        <taxon>Nymphalidae</taxon>
        <taxon>Danainae</taxon>
        <taxon>Danaini</taxon>
        <taxon>Danaina</taxon>
        <taxon>Danaus</taxon>
        <taxon>Anosia</taxon>
    </lineage>
</organism>
<keyword evidence="2" id="KW-1185">Reference proteome</keyword>
<name>A0A8J2VQV0_9NEOP</name>
<dbReference type="EMBL" id="CAKASE010000048">
    <property type="protein sequence ID" value="CAG9562289.1"/>
    <property type="molecule type" value="Genomic_DNA"/>
</dbReference>
<sequence>MFGKSYLKVQTGEIAANGFKVTGLWPLNKNVFSDMDFIGAQQKAVIDCCTTNIPPLESRSKTGQVLVEIPAPQTADNLQPEPALSTSGLHRNSLGLVSPQALSAVTEKRRKVSSRGRKAAVAAVITSSPYKNDLENKNTLRKRKYECDCASLINEFRKEMMSFFS</sequence>
<reference evidence="1" key="1">
    <citation type="submission" date="2021-09" db="EMBL/GenBank/DDBJ databases">
        <authorList>
            <person name="Martin H S."/>
        </authorList>
    </citation>
    <scope>NUCLEOTIDE SEQUENCE</scope>
</reference>
<proteinExistence type="predicted"/>